<protein>
    <recommendedName>
        <fullName evidence="1">Methyltransferase domain-containing protein</fullName>
    </recommendedName>
</protein>
<dbReference type="CDD" id="cd02440">
    <property type="entry name" value="AdoMet_MTases"/>
    <property type="match status" value="1"/>
</dbReference>
<dbReference type="InterPro" id="IPR041698">
    <property type="entry name" value="Methyltransf_25"/>
</dbReference>
<dbReference type="InterPro" id="IPR029063">
    <property type="entry name" value="SAM-dependent_MTases_sf"/>
</dbReference>
<accession>A0A427XF05</accession>
<dbReference type="Gene3D" id="3.40.50.150">
    <property type="entry name" value="Vaccinia Virus protein VP39"/>
    <property type="match status" value="1"/>
</dbReference>
<name>A0A427XF05_9TREE</name>
<feature type="domain" description="Methyltransferase" evidence="1">
    <location>
        <begin position="54"/>
        <end position="164"/>
    </location>
</feature>
<dbReference type="PANTHER" id="PTHR43464">
    <property type="entry name" value="METHYLTRANSFERASE"/>
    <property type="match status" value="1"/>
</dbReference>
<dbReference type="RefSeq" id="XP_028472626.1">
    <property type="nucleotide sequence ID" value="XM_028619130.1"/>
</dbReference>
<dbReference type="Proteomes" id="UP000279236">
    <property type="component" value="Unassembled WGS sequence"/>
</dbReference>
<dbReference type="EMBL" id="RSCE01000016">
    <property type="protein sequence ID" value="RSH77479.1"/>
    <property type="molecule type" value="Genomic_DNA"/>
</dbReference>
<dbReference type="PANTHER" id="PTHR43464:SF83">
    <property type="entry name" value="MALONYL-[ACYL-CARRIER PROTEIN] O-METHYLTRANSFERASE"/>
    <property type="match status" value="1"/>
</dbReference>
<dbReference type="SUPFAM" id="SSF53335">
    <property type="entry name" value="S-adenosyl-L-methionine-dependent methyltransferases"/>
    <property type="match status" value="1"/>
</dbReference>
<comment type="caution">
    <text evidence="2">The sequence shown here is derived from an EMBL/GenBank/DDBJ whole genome shotgun (WGS) entry which is preliminary data.</text>
</comment>
<organism evidence="2 3">
    <name type="scientific">Apiotrichum porosum</name>
    <dbReference type="NCBI Taxonomy" id="105984"/>
    <lineage>
        <taxon>Eukaryota</taxon>
        <taxon>Fungi</taxon>
        <taxon>Dikarya</taxon>
        <taxon>Basidiomycota</taxon>
        <taxon>Agaricomycotina</taxon>
        <taxon>Tremellomycetes</taxon>
        <taxon>Trichosporonales</taxon>
        <taxon>Trichosporonaceae</taxon>
        <taxon>Apiotrichum</taxon>
    </lineage>
</organism>
<dbReference type="GO" id="GO:0008168">
    <property type="term" value="F:methyltransferase activity"/>
    <property type="evidence" value="ECO:0007669"/>
    <property type="project" value="TreeGrafter"/>
</dbReference>
<sequence length="302" mass="32245">MSGSASESRQARAARIAKLHLDTNHPQHMAIQSIQTTYRLRLVDAWRLEPGMRVLELGCGQGDMTTVLADEVGPTGHVLATDPAGGDYGAPVTLGEATAHVKAGPLGDRIDFKLNFDLDTAEFPTGKDAQFDAVVLAHCTWYFASSEAIAHALARVRPWIKEGGKLCLAEWDLEPTEPRAHLPHLLSVLVQGQLVAAGLEGSGNVRTPLSRAAMMALVAEAGWTGSGGRKLAPKIVDTAGMQDGEWELHSARHALAEARKQNLPRKVLDLAASQIDVMDSVKAAKVNLALPAYAVVGYVKGE</sequence>
<proteinExistence type="predicted"/>
<evidence type="ECO:0000313" key="3">
    <source>
        <dbReference type="Proteomes" id="UP000279236"/>
    </source>
</evidence>
<dbReference type="OrthoDB" id="8300214at2759"/>
<dbReference type="GeneID" id="39587995"/>
<keyword evidence="3" id="KW-1185">Reference proteome</keyword>
<dbReference type="Pfam" id="PF13649">
    <property type="entry name" value="Methyltransf_25"/>
    <property type="match status" value="1"/>
</dbReference>
<dbReference type="AlphaFoldDB" id="A0A427XF05"/>
<evidence type="ECO:0000259" key="1">
    <source>
        <dbReference type="Pfam" id="PF13649"/>
    </source>
</evidence>
<gene>
    <name evidence="2" type="ORF">EHS24_003452</name>
</gene>
<dbReference type="STRING" id="105984.A0A427XF05"/>
<evidence type="ECO:0000313" key="2">
    <source>
        <dbReference type="EMBL" id="RSH77479.1"/>
    </source>
</evidence>
<reference evidence="2 3" key="1">
    <citation type="submission" date="2018-11" db="EMBL/GenBank/DDBJ databases">
        <title>Genome sequence of Apiotrichum porosum DSM 27194.</title>
        <authorList>
            <person name="Aliyu H."/>
            <person name="Gorte O."/>
            <person name="Ochsenreither K."/>
        </authorList>
    </citation>
    <scope>NUCLEOTIDE SEQUENCE [LARGE SCALE GENOMIC DNA]</scope>
    <source>
        <strain evidence="2 3">DSM 27194</strain>
    </source>
</reference>